<dbReference type="EMBL" id="LK932849">
    <property type="protein sequence ID" value="CDS95521.1"/>
    <property type="molecule type" value="Genomic_DNA"/>
</dbReference>
<reference evidence="3" key="3">
    <citation type="submission" date="2014-07" db="EMBL/GenBank/DDBJ databases">
        <authorList>
            <person name="Monot Marc"/>
        </authorList>
    </citation>
    <scope>NUCLEOTIDE SEQUENCE</scope>
    <source>
        <strain evidence="5">7032989</strain>
        <strain evidence="4">7032994</strain>
    </source>
</reference>
<dbReference type="Gene3D" id="3.40.50.12090">
    <property type="match status" value="2"/>
</dbReference>
<dbReference type="Pfam" id="PF04122">
    <property type="entry name" value="CW_binding_2"/>
    <property type="match status" value="3"/>
</dbReference>
<evidence type="ECO:0000313" key="3">
    <source>
        <dbReference type="EMBL" id="CDS88502.1"/>
    </source>
</evidence>
<feature type="chain" id="PRO_5013531061" evidence="1">
    <location>
        <begin position="25"/>
        <end position="767"/>
    </location>
</feature>
<proteinExistence type="predicted"/>
<dbReference type="EMBL" id="DQ060633">
    <property type="protein sequence ID" value="AAZ05974.1"/>
    <property type="molecule type" value="Genomic_DNA"/>
</dbReference>
<reference evidence="2" key="2">
    <citation type="journal article" date="2006" name="J. Med. Microbiol.">
        <title>Sequence and phylogenetic analysis of the gene for surface layer protein, slpA, from 14 PCR ribotypes of Clostridium difficile.</title>
        <authorList>
            <person name="Eidhin D.N."/>
            <person name="Ryan A.W."/>
            <person name="Doyle R.M."/>
            <person name="Walsh J.B."/>
            <person name="Kelleher D."/>
        </authorList>
    </citation>
    <scope>NUCLEOTIDE SEQUENCE</scope>
    <source>
        <strain evidence="2">HPA R13700</strain>
    </source>
</reference>
<reference evidence="2" key="1">
    <citation type="submission" date="2005-05" db="EMBL/GenBank/DDBJ databases">
        <authorList>
            <person name="Ni Eidhin D.B."/>
            <person name="Ryan A.W."/>
            <person name="Doyle R.M."/>
            <person name="Walsh J.B."/>
            <person name="Kelleher D.P."/>
        </authorList>
    </citation>
    <scope>NUCLEOTIDE SEQUENCE</scope>
    <source>
        <strain evidence="2">HPA R13700</strain>
    </source>
</reference>
<dbReference type="InterPro" id="IPR007253">
    <property type="entry name" value="Cell_wall-bd_2"/>
</dbReference>
<organism evidence="2">
    <name type="scientific">Clostridioides difficile</name>
    <name type="common">Peptoclostridium difficile</name>
    <dbReference type="NCBI Taxonomy" id="1496"/>
    <lineage>
        <taxon>Bacteria</taxon>
        <taxon>Bacillati</taxon>
        <taxon>Bacillota</taxon>
        <taxon>Clostridia</taxon>
        <taxon>Peptostreptococcales</taxon>
        <taxon>Peptostreptococcaceae</taxon>
        <taxon>Clostridioides</taxon>
    </lineage>
</organism>
<accession>Q2N3V5</accession>
<dbReference type="EMBL" id="LK932411">
    <property type="protein sequence ID" value="CDS89138.1"/>
    <property type="molecule type" value="Genomic_DNA"/>
</dbReference>
<evidence type="ECO:0000313" key="4">
    <source>
        <dbReference type="EMBL" id="CDS89138.1"/>
    </source>
</evidence>
<evidence type="ECO:0000313" key="5">
    <source>
        <dbReference type="EMBL" id="CDS95521.1"/>
    </source>
</evidence>
<gene>
    <name evidence="2" type="primary">slpA</name>
    <name evidence="5" type="ORF">BN1095_20197</name>
    <name evidence="3" type="ORF">BN1096_700009</name>
    <name evidence="4" type="ORF">BN1097_710009</name>
</gene>
<dbReference type="AlphaFoldDB" id="Q2N3V5"/>
<dbReference type="NCBIfam" id="NF033435">
    <property type="entry name" value="S-layer_Clost"/>
    <property type="match status" value="1"/>
</dbReference>
<dbReference type="RefSeq" id="WP_021367197.1">
    <property type="nucleotide sequence ID" value="NZ_BBYB01000112.1"/>
</dbReference>
<feature type="signal peptide" evidence="1">
    <location>
        <begin position="1"/>
        <end position="24"/>
    </location>
</feature>
<dbReference type="SMR" id="Q2N3V5"/>
<dbReference type="InterPro" id="IPR051922">
    <property type="entry name" value="Bact_Sporulation_Assoc"/>
</dbReference>
<sequence length="767" mass="81520">MNKKNLAMAMAAVTVVGSAAPVFAATTPSEDNAGKYTVVKDKYKDIFDEVKKLVKENDAAIDAYLKENNSTDRDAAWTALAGTNSLNIINITVKDSDDDSVVVPKTVVKTNTVVDTDYVENKLKNLDTDEYVDFDITTKASTVSSTKYTAANIYDLAANNGKIIIDALKNVTEKQLKDGGILGEVAKTISGATTPSAPTGDTFASYFTVGTVKTVNGKVALEINIAEPASTVLVKTDAELTTSPTTQQKMSFANAKITLTEGDDRLDFSKPSIVDGALGDFAKAAATTTPGKQQTINVRVINAKQETVKATDYDALKAVVSKYKFDSTEIGRVYDEAKDLNDKDKLDGSSYDKDGTYKAVFFAEGKRLQGFSSYGKFSTDEAESGLADGNAALKLVIESTDEDDFIDGLKDLKELNNSYSDVESVAGDDRIETAIELSKSYYNNSRSNNSDTLYTGAVDNVVLVGSQAIVDGLVAGPLAAEKEGPLLLSSKDKLDNNVKNEIKRVMGLSSTNSIDSKKKVYIVGGENSVSKDVQKAIEDMGVKVERLSGDDRYATSLKIADKVELNDKDKAFVVGGTGLADAMSIAPVASQLVGKEATPIVVVDGKADKLSSDASDFLDSAKEVDIIGGENSVSNKVKDSIKDAIGRSVDRISGDDRQATNAEVIKEYYENDPKNVKNIFVAKDGSTKEDQLVDALAAGAIAGNLGLSAGEDEVSPAPIVLATDNLSSEQHVAISKVVNDKQTNKIVKVGGGIADSVINKLKDLLGM</sequence>
<keyword evidence="1" id="KW-0732">Signal</keyword>
<name>Q2N3V5_CLODI</name>
<evidence type="ECO:0000256" key="1">
    <source>
        <dbReference type="SAM" id="SignalP"/>
    </source>
</evidence>
<dbReference type="EMBL" id="LK932525">
    <property type="protein sequence ID" value="CDS88502.1"/>
    <property type="molecule type" value="Genomic_DNA"/>
</dbReference>
<protein>
    <submittedName>
        <fullName evidence="2">S-layer protein</fullName>
    </submittedName>
</protein>
<evidence type="ECO:0000313" key="2">
    <source>
        <dbReference type="EMBL" id="AAZ05974.1"/>
    </source>
</evidence>
<dbReference type="PANTHER" id="PTHR30032:SF8">
    <property type="entry name" value="GERMINATION-SPECIFIC N-ACETYLMURAMOYL-L-ALANINE AMIDASE"/>
    <property type="match status" value="1"/>
</dbReference>
<dbReference type="PANTHER" id="PTHR30032">
    <property type="entry name" value="N-ACETYLMURAMOYL-L-ALANINE AMIDASE-RELATED"/>
    <property type="match status" value="1"/>
</dbReference>